<sequence length="184" mass="21125">MGTDCVKRNDKLMATFTKSPMFIERIKVLKKFVNKSPSIDLGCGGFMPSILKTTHACDDTNLAKVCLDKRGWKGKFDKVNIGKKLPYKDKQFKIAVCSEVIEHLKNEKEIANLFNEIERISNEWIVTTPSAFFDDPDHNFFFGPNELLSVIPLDINKFIIIRKGVYYYISNSIEKLIKLLNVKI</sequence>
<accession>A0A6M3ISU8</accession>
<keyword evidence="2" id="KW-0808">Transferase</keyword>
<dbReference type="GO" id="GO:0008757">
    <property type="term" value="F:S-adenosylmethionine-dependent methyltransferase activity"/>
    <property type="evidence" value="ECO:0007669"/>
    <property type="project" value="InterPro"/>
</dbReference>
<gene>
    <name evidence="2" type="ORF">MM415B01269_0002</name>
</gene>
<evidence type="ECO:0000313" key="2">
    <source>
        <dbReference type="EMBL" id="QJA59532.1"/>
    </source>
</evidence>
<keyword evidence="2" id="KW-0489">Methyltransferase</keyword>
<proteinExistence type="predicted"/>
<dbReference type="AlphaFoldDB" id="A0A6M3ISU8"/>
<reference evidence="2" key="1">
    <citation type="submission" date="2020-03" db="EMBL/GenBank/DDBJ databases">
        <title>The deep terrestrial virosphere.</title>
        <authorList>
            <person name="Holmfeldt K."/>
            <person name="Nilsson E."/>
            <person name="Simone D."/>
            <person name="Lopez-Fernandez M."/>
            <person name="Wu X."/>
            <person name="de Brujin I."/>
            <person name="Lundin D."/>
            <person name="Andersson A."/>
            <person name="Bertilsson S."/>
            <person name="Dopson M."/>
        </authorList>
    </citation>
    <scope>NUCLEOTIDE SEQUENCE</scope>
    <source>
        <strain evidence="2">MM415B01269</strain>
    </source>
</reference>
<name>A0A6M3ISU8_9ZZZZ</name>
<dbReference type="InterPro" id="IPR013216">
    <property type="entry name" value="Methyltransf_11"/>
</dbReference>
<evidence type="ECO:0000259" key="1">
    <source>
        <dbReference type="Pfam" id="PF08241"/>
    </source>
</evidence>
<dbReference type="Gene3D" id="3.40.50.150">
    <property type="entry name" value="Vaccinia Virus protein VP39"/>
    <property type="match status" value="1"/>
</dbReference>
<feature type="domain" description="Methyltransferase type 11" evidence="1">
    <location>
        <begin position="40"/>
        <end position="120"/>
    </location>
</feature>
<organism evidence="2">
    <name type="scientific">viral metagenome</name>
    <dbReference type="NCBI Taxonomy" id="1070528"/>
    <lineage>
        <taxon>unclassified sequences</taxon>
        <taxon>metagenomes</taxon>
        <taxon>organismal metagenomes</taxon>
    </lineage>
</organism>
<dbReference type="Pfam" id="PF08241">
    <property type="entry name" value="Methyltransf_11"/>
    <property type="match status" value="1"/>
</dbReference>
<dbReference type="InterPro" id="IPR029063">
    <property type="entry name" value="SAM-dependent_MTases_sf"/>
</dbReference>
<dbReference type="GO" id="GO:0032259">
    <property type="term" value="P:methylation"/>
    <property type="evidence" value="ECO:0007669"/>
    <property type="project" value="UniProtKB-KW"/>
</dbReference>
<protein>
    <submittedName>
        <fullName evidence="2">Putative methyltransferase</fullName>
    </submittedName>
</protein>
<dbReference type="EMBL" id="MT141374">
    <property type="protein sequence ID" value="QJA59532.1"/>
    <property type="molecule type" value="Genomic_DNA"/>
</dbReference>